<comment type="caution">
    <text evidence="1">The sequence shown here is derived from an EMBL/GenBank/DDBJ whole genome shotgun (WGS) entry which is preliminary data.</text>
</comment>
<organism evidence="1">
    <name type="scientific">Desulfofervidus auxilii</name>
    <dbReference type="NCBI Taxonomy" id="1621989"/>
    <lineage>
        <taxon>Bacteria</taxon>
        <taxon>Pseudomonadati</taxon>
        <taxon>Thermodesulfobacteriota</taxon>
        <taxon>Candidatus Desulfofervidia</taxon>
        <taxon>Candidatus Desulfofervidales</taxon>
        <taxon>Candidatus Desulfofervidaceae</taxon>
        <taxon>Candidatus Desulfofervidus</taxon>
    </lineage>
</organism>
<proteinExistence type="predicted"/>
<sequence>MDEKNILREVKIRPIRKEEFSLWKELMNKYHYLGYKRMPGKNIHYVATLRDRWVALLGWGSAALKCKVRDEFIGWDEKKRLERLFLLANNVRFLIFPWINIKNLASKILSLNLKRLSNDFKLLYGHPVVLGETFVDLSSYKGTCYRAANWIYLGKTVIGHLKFPR</sequence>
<gene>
    <name evidence="1" type="ORF">ENI35_05280</name>
</gene>
<dbReference type="EMBL" id="DRIH01000185">
    <property type="protein sequence ID" value="HEC68206.1"/>
    <property type="molecule type" value="Genomic_DNA"/>
</dbReference>
<protein>
    <submittedName>
        <fullName evidence="1">DUF4338 domain-containing protein</fullName>
    </submittedName>
</protein>
<dbReference type="AlphaFoldDB" id="A0A7C1VXA1"/>
<reference evidence="1" key="1">
    <citation type="journal article" date="2020" name="mSystems">
        <title>Genome- and Community-Level Interaction Insights into Carbon Utilization and Element Cycling Functions of Hydrothermarchaeota in Hydrothermal Sediment.</title>
        <authorList>
            <person name="Zhou Z."/>
            <person name="Liu Y."/>
            <person name="Xu W."/>
            <person name="Pan J."/>
            <person name="Luo Z.H."/>
            <person name="Li M."/>
        </authorList>
    </citation>
    <scope>NUCLEOTIDE SEQUENCE [LARGE SCALE GENOMIC DNA]</scope>
    <source>
        <strain evidence="1">HyVt-389</strain>
    </source>
</reference>
<accession>A0A7C1VXA1</accession>
<name>A0A7C1VXA1_DESA2</name>
<evidence type="ECO:0000313" key="1">
    <source>
        <dbReference type="EMBL" id="HEC68206.1"/>
    </source>
</evidence>
<dbReference type="Proteomes" id="UP000885738">
    <property type="component" value="Unassembled WGS sequence"/>
</dbReference>
<dbReference type="InterPro" id="IPR025639">
    <property type="entry name" value="DruA"/>
</dbReference>
<dbReference type="Pfam" id="PF14236">
    <property type="entry name" value="DruA"/>
    <property type="match status" value="1"/>
</dbReference>